<protein>
    <submittedName>
        <fullName evidence="2">Uncharacterized protein</fullName>
    </submittedName>
</protein>
<dbReference type="AlphaFoldDB" id="G3IMM9"/>
<feature type="region of interest" description="Disordered" evidence="1">
    <location>
        <begin position="28"/>
        <end position="65"/>
    </location>
</feature>
<evidence type="ECO:0000313" key="2">
    <source>
        <dbReference type="EMBL" id="EGW14665.1"/>
    </source>
</evidence>
<reference evidence="3" key="1">
    <citation type="journal article" date="2011" name="Nat. Biotechnol.">
        <title>The genomic sequence of the Chinese hamster ovary (CHO)-K1 cell line.</title>
        <authorList>
            <person name="Xu X."/>
            <person name="Nagarajan H."/>
            <person name="Lewis N.E."/>
            <person name="Pan S."/>
            <person name="Cai Z."/>
            <person name="Liu X."/>
            <person name="Chen W."/>
            <person name="Xie M."/>
            <person name="Wang W."/>
            <person name="Hammond S."/>
            <person name="Andersen M.R."/>
            <person name="Neff N."/>
            <person name="Passarelli B."/>
            <person name="Koh W."/>
            <person name="Fan H.C."/>
            <person name="Wang J."/>
            <person name="Gui Y."/>
            <person name="Lee K.H."/>
            <person name="Betenbaugh M.J."/>
            <person name="Quake S.R."/>
            <person name="Famili I."/>
            <person name="Palsson B.O."/>
            <person name="Wang J."/>
        </authorList>
    </citation>
    <scope>NUCLEOTIDE SEQUENCE [LARGE SCALE GENOMIC DNA]</scope>
    <source>
        <strain evidence="3">CHO K1 cell line</strain>
    </source>
</reference>
<gene>
    <name evidence="2" type="ORF">I79_025169</name>
</gene>
<organism evidence="2 3">
    <name type="scientific">Cricetulus griseus</name>
    <name type="common">Chinese hamster</name>
    <name type="synonym">Cricetulus barabensis griseus</name>
    <dbReference type="NCBI Taxonomy" id="10029"/>
    <lineage>
        <taxon>Eukaryota</taxon>
        <taxon>Metazoa</taxon>
        <taxon>Chordata</taxon>
        <taxon>Craniata</taxon>
        <taxon>Vertebrata</taxon>
        <taxon>Euteleostomi</taxon>
        <taxon>Mammalia</taxon>
        <taxon>Eutheria</taxon>
        <taxon>Euarchontoglires</taxon>
        <taxon>Glires</taxon>
        <taxon>Rodentia</taxon>
        <taxon>Myomorpha</taxon>
        <taxon>Muroidea</taxon>
        <taxon>Cricetidae</taxon>
        <taxon>Cricetinae</taxon>
        <taxon>Cricetulus</taxon>
    </lineage>
</organism>
<dbReference type="EMBL" id="JH004889">
    <property type="protein sequence ID" value="EGW14665.1"/>
    <property type="molecule type" value="Genomic_DNA"/>
</dbReference>
<name>G3IMM9_CRIGR</name>
<evidence type="ECO:0000256" key="1">
    <source>
        <dbReference type="SAM" id="MobiDB-lite"/>
    </source>
</evidence>
<evidence type="ECO:0000313" key="3">
    <source>
        <dbReference type="Proteomes" id="UP000001075"/>
    </source>
</evidence>
<sequence>MVTVAVSSHRTGSDFALPVPGGRLPLSRVGLRSRPRLSAVSSASPGRSHKATPHSVVAAARPNTL</sequence>
<dbReference type="InParanoid" id="G3IMM9"/>
<accession>G3IMM9</accession>
<proteinExistence type="predicted"/>
<dbReference type="Proteomes" id="UP000001075">
    <property type="component" value="Unassembled WGS sequence"/>
</dbReference>